<feature type="compositionally biased region" description="Polar residues" evidence="1">
    <location>
        <begin position="1"/>
        <end position="14"/>
    </location>
</feature>
<name>A0A8S5RDP8_9VIRU</name>
<feature type="compositionally biased region" description="Polar residues" evidence="1">
    <location>
        <begin position="22"/>
        <end position="31"/>
    </location>
</feature>
<accession>A0A8S5RDP8</accession>
<evidence type="ECO:0000313" key="2">
    <source>
        <dbReference type="EMBL" id="DAE29534.1"/>
    </source>
</evidence>
<dbReference type="EMBL" id="BK059095">
    <property type="protein sequence ID" value="DAE29534.1"/>
    <property type="molecule type" value="Genomic_DNA"/>
</dbReference>
<reference evidence="2" key="1">
    <citation type="journal article" date="2021" name="Proc. Natl. Acad. Sci. U.S.A.">
        <title>A Catalog of Tens of Thousands of Viruses from Human Metagenomes Reveals Hidden Associations with Chronic Diseases.</title>
        <authorList>
            <person name="Tisza M.J."/>
            <person name="Buck C.B."/>
        </authorList>
    </citation>
    <scope>NUCLEOTIDE SEQUENCE</scope>
    <source>
        <strain evidence="2">CtkyY8</strain>
    </source>
</reference>
<organism evidence="2">
    <name type="scientific">virus sp. ctkyY8</name>
    <dbReference type="NCBI Taxonomy" id="2827995"/>
    <lineage>
        <taxon>Viruses</taxon>
    </lineage>
</organism>
<feature type="region of interest" description="Disordered" evidence="1">
    <location>
        <begin position="1"/>
        <end position="31"/>
    </location>
</feature>
<proteinExistence type="predicted"/>
<sequence>MNTKNKSSQNLIKNTKSEKFQLMNTSKNFQK</sequence>
<protein>
    <submittedName>
        <fullName evidence="2">Uncharacterized protein</fullName>
    </submittedName>
</protein>
<evidence type="ECO:0000256" key="1">
    <source>
        <dbReference type="SAM" id="MobiDB-lite"/>
    </source>
</evidence>